<dbReference type="Proteomes" id="UP000199387">
    <property type="component" value="Unassembled WGS sequence"/>
</dbReference>
<organism evidence="2 3">
    <name type="scientific">Melghirimyces thermohalophilus</name>
    <dbReference type="NCBI Taxonomy" id="1236220"/>
    <lineage>
        <taxon>Bacteria</taxon>
        <taxon>Bacillati</taxon>
        <taxon>Bacillota</taxon>
        <taxon>Bacilli</taxon>
        <taxon>Bacillales</taxon>
        <taxon>Thermoactinomycetaceae</taxon>
        <taxon>Melghirimyces</taxon>
    </lineage>
</organism>
<dbReference type="Pfam" id="PF02737">
    <property type="entry name" value="3HCDH_N"/>
    <property type="match status" value="1"/>
</dbReference>
<name>A0A1G6HRZ4_9BACL</name>
<dbReference type="GO" id="GO:0006631">
    <property type="term" value="P:fatty acid metabolic process"/>
    <property type="evidence" value="ECO:0007669"/>
    <property type="project" value="InterPro"/>
</dbReference>
<proteinExistence type="predicted"/>
<protein>
    <submittedName>
        <fullName evidence="2">3-hydroxyacyl-CoA dehydrogenase, NAD binding domain</fullName>
    </submittedName>
</protein>
<gene>
    <name evidence="2" type="ORF">SAMN04488112_101150</name>
</gene>
<dbReference type="STRING" id="1236220.SAMN04488112_101150"/>
<evidence type="ECO:0000259" key="1">
    <source>
        <dbReference type="Pfam" id="PF02737"/>
    </source>
</evidence>
<dbReference type="EMBL" id="FMZA01000001">
    <property type="protein sequence ID" value="SDB96266.1"/>
    <property type="molecule type" value="Genomic_DNA"/>
</dbReference>
<evidence type="ECO:0000313" key="3">
    <source>
        <dbReference type="Proteomes" id="UP000199387"/>
    </source>
</evidence>
<evidence type="ECO:0000313" key="2">
    <source>
        <dbReference type="EMBL" id="SDB96266.1"/>
    </source>
</evidence>
<feature type="domain" description="3-hydroxyacyl-CoA dehydrogenase NAD binding" evidence="1">
    <location>
        <begin position="5"/>
        <end position="42"/>
    </location>
</feature>
<dbReference type="InterPro" id="IPR006176">
    <property type="entry name" value="3-OHacyl-CoA_DH_NAD-bd"/>
</dbReference>
<dbReference type="SUPFAM" id="SSF51735">
    <property type="entry name" value="NAD(P)-binding Rossmann-fold domains"/>
    <property type="match status" value="1"/>
</dbReference>
<keyword evidence="3" id="KW-1185">Reference proteome</keyword>
<dbReference type="AlphaFoldDB" id="A0A1G6HRZ4"/>
<sequence>MDYKQITVASGGVLRSQIAYQTAFKGFDVQVYDVDDEALERKKPLKVPKTSP</sequence>
<reference evidence="2 3" key="1">
    <citation type="submission" date="2016-10" db="EMBL/GenBank/DDBJ databases">
        <authorList>
            <person name="de Groot N.N."/>
        </authorList>
    </citation>
    <scope>NUCLEOTIDE SEQUENCE [LARGE SCALE GENOMIC DNA]</scope>
    <source>
        <strain evidence="2 3">DSM 45514</strain>
    </source>
</reference>
<dbReference type="InterPro" id="IPR036291">
    <property type="entry name" value="NAD(P)-bd_dom_sf"/>
</dbReference>
<accession>A0A1G6HRZ4</accession>
<dbReference type="GO" id="GO:0070403">
    <property type="term" value="F:NAD+ binding"/>
    <property type="evidence" value="ECO:0007669"/>
    <property type="project" value="InterPro"/>
</dbReference>
<dbReference type="Gene3D" id="3.40.50.720">
    <property type="entry name" value="NAD(P)-binding Rossmann-like Domain"/>
    <property type="match status" value="1"/>
</dbReference>